<protein>
    <submittedName>
        <fullName evidence="1">Uncharacterized protein</fullName>
    </submittedName>
</protein>
<keyword evidence="2" id="KW-1185">Reference proteome</keyword>
<dbReference type="AlphaFoldDB" id="A0A1G7H3C1"/>
<name>A0A1G7H3C1_9PROT</name>
<evidence type="ECO:0000313" key="2">
    <source>
        <dbReference type="Proteomes" id="UP000199412"/>
    </source>
</evidence>
<dbReference type="STRING" id="69960.SAMN05421720_11742"/>
<dbReference type="EMBL" id="FNAP01000017">
    <property type="protein sequence ID" value="SDE94851.1"/>
    <property type="molecule type" value="Genomic_DNA"/>
</dbReference>
<sequence>MFFDVFGAKVWFQVLPSGQTPLYPHPEGRRFGVVREEDGEVLMYAGRVHVIVTPRGWVSG</sequence>
<proteinExistence type="predicted"/>
<organism evidence="1 2">
    <name type="scientific">Rhodospira trueperi</name>
    <dbReference type="NCBI Taxonomy" id="69960"/>
    <lineage>
        <taxon>Bacteria</taxon>
        <taxon>Pseudomonadati</taxon>
        <taxon>Pseudomonadota</taxon>
        <taxon>Alphaproteobacteria</taxon>
        <taxon>Rhodospirillales</taxon>
        <taxon>Rhodospirillaceae</taxon>
        <taxon>Rhodospira</taxon>
    </lineage>
</organism>
<gene>
    <name evidence="1" type="ORF">SAMN05421720_11742</name>
</gene>
<accession>A0A1G7H3C1</accession>
<reference evidence="1 2" key="1">
    <citation type="submission" date="2016-10" db="EMBL/GenBank/DDBJ databases">
        <authorList>
            <person name="de Groot N.N."/>
        </authorList>
    </citation>
    <scope>NUCLEOTIDE SEQUENCE [LARGE SCALE GENOMIC DNA]</scope>
    <source>
        <strain evidence="1 2">ATCC 700224</strain>
    </source>
</reference>
<evidence type="ECO:0000313" key="1">
    <source>
        <dbReference type="EMBL" id="SDE94851.1"/>
    </source>
</evidence>
<dbReference type="Proteomes" id="UP000199412">
    <property type="component" value="Unassembled WGS sequence"/>
</dbReference>